<organism evidence="3 4">
    <name type="scientific">Rubricoccus marinus</name>
    <dbReference type="NCBI Taxonomy" id="716817"/>
    <lineage>
        <taxon>Bacteria</taxon>
        <taxon>Pseudomonadati</taxon>
        <taxon>Rhodothermota</taxon>
        <taxon>Rhodothermia</taxon>
        <taxon>Rhodothermales</taxon>
        <taxon>Rubricoccaceae</taxon>
        <taxon>Rubricoccus</taxon>
    </lineage>
</organism>
<dbReference type="SUPFAM" id="SSF51735">
    <property type="entry name" value="NAD(P)-binding Rossmann-fold domains"/>
    <property type="match status" value="1"/>
</dbReference>
<comment type="similarity">
    <text evidence="1">Belongs to the short-chain dehydrogenases/reductases (SDR) family.</text>
</comment>
<dbReference type="InParanoid" id="A0A259TZ02"/>
<evidence type="ECO:0000313" key="4">
    <source>
        <dbReference type="Proteomes" id="UP000216446"/>
    </source>
</evidence>
<dbReference type="InterPro" id="IPR057326">
    <property type="entry name" value="KR_dom"/>
</dbReference>
<protein>
    <recommendedName>
        <fullName evidence="2">Ketoreductase domain-containing protein</fullName>
    </recommendedName>
</protein>
<name>A0A259TZ02_9BACT</name>
<keyword evidence="4" id="KW-1185">Reference proteome</keyword>
<dbReference type="GO" id="GO:0030497">
    <property type="term" value="P:fatty acid elongation"/>
    <property type="evidence" value="ECO:0007669"/>
    <property type="project" value="TreeGrafter"/>
</dbReference>
<evidence type="ECO:0000259" key="2">
    <source>
        <dbReference type="SMART" id="SM00822"/>
    </source>
</evidence>
<accession>A0A259TZ02</accession>
<evidence type="ECO:0000256" key="1">
    <source>
        <dbReference type="ARBA" id="ARBA00006484"/>
    </source>
</evidence>
<gene>
    <name evidence="3" type="ORF">BSZ36_08495</name>
</gene>
<evidence type="ECO:0000313" key="3">
    <source>
        <dbReference type="EMBL" id="OZC03005.1"/>
    </source>
</evidence>
<reference evidence="3 4" key="1">
    <citation type="submission" date="2016-11" db="EMBL/GenBank/DDBJ databases">
        <title>Study of marine rhodopsin-containing bacteria.</title>
        <authorList>
            <person name="Yoshizawa S."/>
            <person name="Kumagai Y."/>
            <person name="Kogure K."/>
        </authorList>
    </citation>
    <scope>NUCLEOTIDE SEQUENCE [LARGE SCALE GENOMIC DNA]</scope>
    <source>
        <strain evidence="3 4">SG-29</strain>
    </source>
</reference>
<dbReference type="Proteomes" id="UP000216446">
    <property type="component" value="Unassembled WGS sequence"/>
</dbReference>
<dbReference type="InterPro" id="IPR002347">
    <property type="entry name" value="SDR_fam"/>
</dbReference>
<dbReference type="CDD" id="cd05233">
    <property type="entry name" value="SDR_c"/>
    <property type="match status" value="1"/>
</dbReference>
<dbReference type="PANTHER" id="PTHR42760">
    <property type="entry name" value="SHORT-CHAIN DEHYDROGENASES/REDUCTASES FAMILY MEMBER"/>
    <property type="match status" value="1"/>
</dbReference>
<dbReference type="EMBL" id="MQWB01000001">
    <property type="protein sequence ID" value="OZC03005.1"/>
    <property type="molecule type" value="Genomic_DNA"/>
</dbReference>
<dbReference type="SMART" id="SM00822">
    <property type="entry name" value="PKS_KR"/>
    <property type="match status" value="1"/>
</dbReference>
<dbReference type="PRINTS" id="PR00081">
    <property type="entry name" value="GDHRDH"/>
</dbReference>
<dbReference type="RefSeq" id="WP_094547856.1">
    <property type="nucleotide sequence ID" value="NZ_MQWB01000001.1"/>
</dbReference>
<dbReference type="AlphaFoldDB" id="A0A259TZ02"/>
<dbReference type="InterPro" id="IPR036291">
    <property type="entry name" value="NAD(P)-bd_dom_sf"/>
</dbReference>
<dbReference type="PANTHER" id="PTHR42760:SF40">
    <property type="entry name" value="3-OXOACYL-[ACYL-CARRIER-PROTEIN] REDUCTASE, CHLOROPLASTIC"/>
    <property type="match status" value="1"/>
</dbReference>
<dbReference type="OrthoDB" id="9788235at2"/>
<proteinExistence type="inferred from homology"/>
<dbReference type="GO" id="GO:0016616">
    <property type="term" value="F:oxidoreductase activity, acting on the CH-OH group of donors, NAD or NADP as acceptor"/>
    <property type="evidence" value="ECO:0007669"/>
    <property type="project" value="UniProtKB-ARBA"/>
</dbReference>
<comment type="caution">
    <text evidence="3">The sequence shown here is derived from an EMBL/GenBank/DDBJ whole genome shotgun (WGS) entry which is preliminary data.</text>
</comment>
<feature type="domain" description="Ketoreductase" evidence="2">
    <location>
        <begin position="8"/>
        <end position="181"/>
    </location>
</feature>
<dbReference type="Pfam" id="PF00106">
    <property type="entry name" value="adh_short"/>
    <property type="match status" value="1"/>
</dbReference>
<sequence length="219" mass="22303">MSDSLSGRIVIVTGAGGRLGSVVVRHLAAAGARVAALDRTAPEALPDGARGWATDVTDERAVQDAFDAVGSEMGPVWGLVHTVGMWDGAPLAETTLEAWERVMRLNLTSAFLCAREAARRMDGGRIVAIASRQGADAAPAQQAAYAASKAGVIRLVEATAAEHPEIAAVAVAPSMILFGGEDSNASGVSAEALAELCTRLCGDAGPVHSGSVLRAYGNG</sequence>
<dbReference type="Gene3D" id="3.40.50.720">
    <property type="entry name" value="NAD(P)-binding Rossmann-like Domain"/>
    <property type="match status" value="1"/>
</dbReference>